<dbReference type="EMBL" id="OZ020098">
    <property type="protein sequence ID" value="CAK9270752.1"/>
    <property type="molecule type" value="Genomic_DNA"/>
</dbReference>
<keyword evidence="5" id="KW-1185">Reference proteome</keyword>
<dbReference type="Gene3D" id="1.20.890.10">
    <property type="entry name" value="cAMP-dependent protein kinase regulatory subunit, dimerization-anchoring domain"/>
    <property type="match status" value="1"/>
</dbReference>
<reference evidence="4" key="1">
    <citation type="submission" date="2024-02" db="EMBL/GenBank/DDBJ databases">
        <authorList>
            <consortium name="ELIXIR-Norway"/>
            <consortium name="Elixir Norway"/>
        </authorList>
    </citation>
    <scope>NUCLEOTIDE SEQUENCE</scope>
</reference>
<keyword evidence="3" id="KW-0539">Nucleus</keyword>
<name>A0ABP0WWD9_9BRYO</name>
<evidence type="ECO:0000313" key="5">
    <source>
        <dbReference type="Proteomes" id="UP001497444"/>
    </source>
</evidence>
<evidence type="ECO:0000313" key="4">
    <source>
        <dbReference type="EMBL" id="CAK9270752.1"/>
    </source>
</evidence>
<comment type="similarity">
    <text evidence="2">Belongs to the dpy-30 family.</text>
</comment>
<evidence type="ECO:0000256" key="1">
    <source>
        <dbReference type="ARBA" id="ARBA00004123"/>
    </source>
</evidence>
<dbReference type="InterPro" id="IPR049629">
    <property type="entry name" value="DPY30_SDC1_DD"/>
</dbReference>
<dbReference type="Proteomes" id="UP001497444">
    <property type="component" value="Chromosome 3"/>
</dbReference>
<dbReference type="Pfam" id="PF05186">
    <property type="entry name" value="Dpy-30"/>
    <property type="match status" value="1"/>
</dbReference>
<sequence>MAPKKESGVKEETAAVSAPSPGKFLWSHNPLNIHHVVLVPAVPLEEELGPLPSFEELWFDDPVEGREAQKMAFLLRENVELKATPLRIFLETGIIPLLLQGLQHLVAQRPSDPVEYLAAFLLKNNPRRDMIIMEPDNMEKNSVVPNGAQIQSGDVAGTVVLPLIEEKPAIVATPPKDAKKQKK</sequence>
<proteinExistence type="inferred from homology"/>
<organism evidence="4 5">
    <name type="scientific">Sphagnum jensenii</name>
    <dbReference type="NCBI Taxonomy" id="128206"/>
    <lineage>
        <taxon>Eukaryota</taxon>
        <taxon>Viridiplantae</taxon>
        <taxon>Streptophyta</taxon>
        <taxon>Embryophyta</taxon>
        <taxon>Bryophyta</taxon>
        <taxon>Sphagnophytina</taxon>
        <taxon>Sphagnopsida</taxon>
        <taxon>Sphagnales</taxon>
        <taxon>Sphagnaceae</taxon>
        <taxon>Sphagnum</taxon>
    </lineage>
</organism>
<dbReference type="CDD" id="cd22965">
    <property type="entry name" value="DD_DPY30_SDC1"/>
    <property type="match status" value="1"/>
</dbReference>
<gene>
    <name evidence="4" type="ORF">CSSPJE1EN1_LOCUS16230</name>
</gene>
<protein>
    <submittedName>
        <fullName evidence="4">Uncharacterized protein</fullName>
    </submittedName>
</protein>
<dbReference type="InterPro" id="IPR007858">
    <property type="entry name" value="Dpy-30_motif"/>
</dbReference>
<evidence type="ECO:0000256" key="2">
    <source>
        <dbReference type="ARBA" id="ARBA00010849"/>
    </source>
</evidence>
<comment type="subcellular location">
    <subcellularLocation>
        <location evidence="1">Nucleus</location>
    </subcellularLocation>
</comment>
<accession>A0ABP0WWD9</accession>
<evidence type="ECO:0000256" key="3">
    <source>
        <dbReference type="ARBA" id="ARBA00023242"/>
    </source>
</evidence>